<dbReference type="HOGENOM" id="CLU_2875204_0_0_2"/>
<proteinExistence type="predicted"/>
<dbReference type="STRING" id="1237085.Ngar_c14160"/>
<name>K0IJC0_NITGG</name>
<protein>
    <submittedName>
        <fullName evidence="1">Uncharacterized protein</fullName>
    </submittedName>
</protein>
<evidence type="ECO:0000313" key="2">
    <source>
        <dbReference type="Proteomes" id="UP000008037"/>
    </source>
</evidence>
<dbReference type="Proteomes" id="UP000008037">
    <property type="component" value="Chromosome"/>
</dbReference>
<dbReference type="InParanoid" id="K0IJC0"/>
<dbReference type="BioCyc" id="CNIT1237085:G1324-1414-MONOMER"/>
<dbReference type="OrthoDB" id="12284at2157"/>
<dbReference type="RefSeq" id="WP_015018889.1">
    <property type="nucleotide sequence ID" value="NC_018719.1"/>
</dbReference>
<dbReference type="KEGG" id="nga:Ngar_c14160"/>
<evidence type="ECO:0000313" key="1">
    <source>
        <dbReference type="EMBL" id="AFU58352.1"/>
    </source>
</evidence>
<gene>
    <name evidence="1" type="ordered locus">Ngar_c14160</name>
</gene>
<dbReference type="AlphaFoldDB" id="K0IJC0"/>
<accession>K0IJC0</accession>
<keyword evidence="2" id="KW-1185">Reference proteome</keyword>
<reference evidence="1 2" key="1">
    <citation type="journal article" date="2012" name="Environ. Microbiol.">
        <title>The genome of the ammonia-oxidizing Candidatus Nitrososphaera gargensis: insights into metabolic versatility and environmental adaptations.</title>
        <authorList>
            <person name="Spang A."/>
            <person name="Poehlein A."/>
            <person name="Offre P."/>
            <person name="Zumbragel S."/>
            <person name="Haider S."/>
            <person name="Rychlik N."/>
            <person name="Nowka B."/>
            <person name="Schmeisser C."/>
            <person name="Lebedeva E.V."/>
            <person name="Rattei T."/>
            <person name="Bohm C."/>
            <person name="Schmid M."/>
            <person name="Galushko A."/>
            <person name="Hatzenpichler R."/>
            <person name="Weinmaier T."/>
            <person name="Daniel R."/>
            <person name="Schleper C."/>
            <person name="Spieck E."/>
            <person name="Streit W."/>
            <person name="Wagner M."/>
        </authorList>
    </citation>
    <scope>NUCLEOTIDE SEQUENCE [LARGE SCALE GENOMIC DNA]</scope>
    <source>
        <strain evidence="2">Ga9.2</strain>
    </source>
</reference>
<dbReference type="GeneID" id="13797675"/>
<dbReference type="EMBL" id="CP002408">
    <property type="protein sequence ID" value="AFU58352.1"/>
    <property type="molecule type" value="Genomic_DNA"/>
</dbReference>
<organism evidence="1 2">
    <name type="scientific">Nitrososphaera gargensis (strain Ga9.2)</name>
    <dbReference type="NCBI Taxonomy" id="1237085"/>
    <lineage>
        <taxon>Archaea</taxon>
        <taxon>Nitrososphaerota</taxon>
        <taxon>Nitrososphaeria</taxon>
        <taxon>Nitrososphaerales</taxon>
        <taxon>Nitrososphaeraceae</taxon>
        <taxon>Nitrososphaera</taxon>
    </lineage>
</organism>
<sequence length="63" mass="7220">MMVPSLTPLQINVIVRYLERSGAIVIDTEGYIVWTRKEQKQLTLGEVAEISGDLREFLEKRGE</sequence>